<proteinExistence type="inferred from homology"/>
<dbReference type="SUPFAM" id="SSF56645">
    <property type="entry name" value="Acyl-CoA dehydrogenase NM domain-like"/>
    <property type="match status" value="1"/>
</dbReference>
<dbReference type="InterPro" id="IPR009075">
    <property type="entry name" value="AcylCo_DH/oxidase_C"/>
</dbReference>
<gene>
    <name evidence="10" type="ORF">AC529_11070</name>
</gene>
<dbReference type="PANTHER" id="PTHR43884">
    <property type="entry name" value="ACYL-COA DEHYDROGENASE"/>
    <property type="match status" value="1"/>
</dbReference>
<dbReference type="Proteomes" id="UP000074382">
    <property type="component" value="Unassembled WGS sequence"/>
</dbReference>
<evidence type="ECO:0008006" key="12">
    <source>
        <dbReference type="Google" id="ProtNLM"/>
    </source>
</evidence>
<dbReference type="InterPro" id="IPR037069">
    <property type="entry name" value="AcylCoA_DH/ox_N_sf"/>
</dbReference>
<dbReference type="PANTHER" id="PTHR43884:SF12">
    <property type="entry name" value="ISOVALERYL-COA DEHYDROGENASE, MITOCHONDRIAL-RELATED"/>
    <property type="match status" value="1"/>
</dbReference>
<keyword evidence="11" id="KW-1185">Reference proteome</keyword>
<keyword evidence="3 6" id="KW-0285">Flavoprotein</keyword>
<dbReference type="OrthoDB" id="5241155at2"/>
<keyword evidence="4 6" id="KW-0274">FAD</keyword>
<evidence type="ECO:0000256" key="6">
    <source>
        <dbReference type="RuleBase" id="RU362125"/>
    </source>
</evidence>
<feature type="domain" description="Acyl-CoA dehydrogenase/oxidase N-terminal" evidence="9">
    <location>
        <begin position="6"/>
        <end position="118"/>
    </location>
</feature>
<dbReference type="InterPro" id="IPR006091">
    <property type="entry name" value="Acyl-CoA_Oxase/DH_mid-dom"/>
</dbReference>
<dbReference type="AlphaFoldDB" id="A0A147KH66"/>
<dbReference type="GO" id="GO:0003995">
    <property type="term" value="F:acyl-CoA dehydrogenase activity"/>
    <property type="evidence" value="ECO:0007669"/>
    <property type="project" value="TreeGrafter"/>
</dbReference>
<dbReference type="RefSeq" id="WP_068755717.1">
    <property type="nucleotide sequence ID" value="NZ_KQ950181.1"/>
</dbReference>
<comment type="caution">
    <text evidence="10">The sequence shown here is derived from an EMBL/GenBank/DDBJ whole genome shotgun (WGS) entry which is preliminary data.</text>
</comment>
<dbReference type="Gene3D" id="2.40.110.10">
    <property type="entry name" value="Butyryl-CoA Dehydrogenase, subunit A, domain 2"/>
    <property type="match status" value="1"/>
</dbReference>
<dbReference type="PATRIC" id="fig|665004.4.peg.2121"/>
<dbReference type="InterPro" id="IPR036250">
    <property type="entry name" value="AcylCo_DH-like_C"/>
</dbReference>
<name>A0A147KH66_THECS</name>
<dbReference type="FunFam" id="2.40.110.10:FF:000011">
    <property type="entry name" value="Acyl-CoA dehydrogenase FadE34"/>
    <property type="match status" value="1"/>
</dbReference>
<evidence type="ECO:0000256" key="4">
    <source>
        <dbReference type="ARBA" id="ARBA00022827"/>
    </source>
</evidence>
<accession>A0A147KH66</accession>
<evidence type="ECO:0000259" key="8">
    <source>
        <dbReference type="Pfam" id="PF02770"/>
    </source>
</evidence>
<organism evidence="10 11">
    <name type="scientific">Thermobifida cellulosilytica TB100</name>
    <dbReference type="NCBI Taxonomy" id="665004"/>
    <lineage>
        <taxon>Bacteria</taxon>
        <taxon>Bacillati</taxon>
        <taxon>Actinomycetota</taxon>
        <taxon>Actinomycetes</taxon>
        <taxon>Streptosporangiales</taxon>
        <taxon>Nocardiopsidaceae</taxon>
        <taxon>Thermobifida</taxon>
    </lineage>
</organism>
<comment type="similarity">
    <text evidence="2 6">Belongs to the acyl-CoA dehydrogenase family.</text>
</comment>
<dbReference type="InterPro" id="IPR009100">
    <property type="entry name" value="AcylCoA_DH/oxidase_NM_dom_sf"/>
</dbReference>
<protein>
    <recommendedName>
        <fullName evidence="12">Acyl-CoA dehydrogenase</fullName>
    </recommendedName>
</protein>
<dbReference type="GO" id="GO:0050660">
    <property type="term" value="F:flavin adenine dinucleotide binding"/>
    <property type="evidence" value="ECO:0007669"/>
    <property type="project" value="InterPro"/>
</dbReference>
<sequence length="384" mass="42389">MDFTLSAEHQELRRTLREFFTREAPLEEVTRFDREEEFNSELYRKAAEIGLCGMAFGEEYGGSNADQLSLCIAVEEVARASSALAYAWLPTATFCAKGIARFGTEEQKKELLPQIAAGTVRMAMGLTEPDAGSDLAHLSTRAVRDGGDFVVTGQKVFTTGADTADYIFAFVRTDPDASPSRGLSVLLIPRQAEGVTVRPLRKLAGQSTHTCEVFLNDVRVPARNLVGELNRGAGIIFDLLDAERIYVGAEGTGLGQGALDLALKYAKERVQFGKPIIEHQAVGHMLADMAMDVQTARLITWHAAWRLDQGLDCTLEASMAKVYGSEAGTRCASRGMQILGGYSYMVEYGMERYWRETKLYEIAGGTNQIMRNMIARELGRRDLW</sequence>
<dbReference type="Gene3D" id="1.20.140.10">
    <property type="entry name" value="Butyryl-CoA Dehydrogenase, subunit A, domain 3"/>
    <property type="match status" value="1"/>
</dbReference>
<evidence type="ECO:0000313" key="10">
    <source>
        <dbReference type="EMBL" id="KUP96654.1"/>
    </source>
</evidence>
<evidence type="ECO:0000259" key="9">
    <source>
        <dbReference type="Pfam" id="PF02771"/>
    </source>
</evidence>
<dbReference type="EMBL" id="LGEM01000087">
    <property type="protein sequence ID" value="KUP96654.1"/>
    <property type="molecule type" value="Genomic_DNA"/>
</dbReference>
<reference evidence="11" key="1">
    <citation type="journal article" date="2017" name="Acta Aliment.">
        <title>Plant polysaccharide degrading enzyme system of Thermpbifida cellulosilytica TB100 revealed by de novo genome project data.</title>
        <authorList>
            <person name="Toth A."/>
            <person name="Baka E."/>
            <person name="Luzics S."/>
            <person name="Bata-Vidacs I."/>
            <person name="Nagy I."/>
            <person name="Balint B."/>
            <person name="Herceg R."/>
            <person name="Olasz F."/>
            <person name="Wilk T."/>
            <person name="Nagy T."/>
            <person name="Kriszt B."/>
            <person name="Nagy I."/>
            <person name="Kukolya J."/>
        </authorList>
    </citation>
    <scope>NUCLEOTIDE SEQUENCE [LARGE SCALE GENOMIC DNA]</scope>
    <source>
        <strain evidence="11">TB100</strain>
    </source>
</reference>
<dbReference type="SUPFAM" id="SSF47203">
    <property type="entry name" value="Acyl-CoA dehydrogenase C-terminal domain-like"/>
    <property type="match status" value="1"/>
</dbReference>
<evidence type="ECO:0000256" key="1">
    <source>
        <dbReference type="ARBA" id="ARBA00001974"/>
    </source>
</evidence>
<dbReference type="InterPro" id="IPR013786">
    <property type="entry name" value="AcylCoA_DH/ox_N"/>
</dbReference>
<dbReference type="PIRSF" id="PIRSF016578">
    <property type="entry name" value="HsaA"/>
    <property type="match status" value="1"/>
</dbReference>
<feature type="domain" description="Acyl-CoA dehydrogenase/oxidase C-terminal" evidence="7">
    <location>
        <begin position="230"/>
        <end position="378"/>
    </location>
</feature>
<dbReference type="Gene3D" id="1.10.540.10">
    <property type="entry name" value="Acyl-CoA dehydrogenase/oxidase, N-terminal domain"/>
    <property type="match status" value="1"/>
</dbReference>
<evidence type="ECO:0000313" key="11">
    <source>
        <dbReference type="Proteomes" id="UP000074382"/>
    </source>
</evidence>
<dbReference type="STRING" id="665004.AC529_11070"/>
<keyword evidence="5 6" id="KW-0560">Oxidoreductase</keyword>
<feature type="domain" description="Acyl-CoA oxidase/dehydrogenase middle" evidence="8">
    <location>
        <begin position="123"/>
        <end position="218"/>
    </location>
</feature>
<evidence type="ECO:0000256" key="5">
    <source>
        <dbReference type="ARBA" id="ARBA00023002"/>
    </source>
</evidence>
<dbReference type="InterPro" id="IPR046373">
    <property type="entry name" value="Acyl-CoA_Oxase/DH_mid-dom_sf"/>
</dbReference>
<dbReference type="Pfam" id="PF00441">
    <property type="entry name" value="Acyl-CoA_dh_1"/>
    <property type="match status" value="1"/>
</dbReference>
<dbReference type="Pfam" id="PF02771">
    <property type="entry name" value="Acyl-CoA_dh_N"/>
    <property type="match status" value="1"/>
</dbReference>
<dbReference type="FunFam" id="1.20.140.10:FF:000001">
    <property type="entry name" value="Acyl-CoA dehydrogenase"/>
    <property type="match status" value="1"/>
</dbReference>
<evidence type="ECO:0000256" key="3">
    <source>
        <dbReference type="ARBA" id="ARBA00022630"/>
    </source>
</evidence>
<dbReference type="Pfam" id="PF02770">
    <property type="entry name" value="Acyl-CoA_dh_M"/>
    <property type="match status" value="1"/>
</dbReference>
<evidence type="ECO:0000256" key="2">
    <source>
        <dbReference type="ARBA" id="ARBA00009347"/>
    </source>
</evidence>
<evidence type="ECO:0000259" key="7">
    <source>
        <dbReference type="Pfam" id="PF00441"/>
    </source>
</evidence>
<comment type="cofactor">
    <cofactor evidence="1 6">
        <name>FAD</name>
        <dbReference type="ChEBI" id="CHEBI:57692"/>
    </cofactor>
</comment>